<evidence type="ECO:0000313" key="1">
    <source>
        <dbReference type="EMBL" id="MFC5749784.1"/>
    </source>
</evidence>
<keyword evidence="2" id="KW-1185">Reference proteome</keyword>
<proteinExistence type="predicted"/>
<gene>
    <name evidence="1" type="ORF">ACFPZN_29515</name>
</gene>
<protein>
    <recommendedName>
        <fullName evidence="3">MerR family transcriptional regulator</fullName>
    </recommendedName>
</protein>
<reference evidence="2" key="1">
    <citation type="journal article" date="2019" name="Int. J. Syst. Evol. Microbiol.">
        <title>The Global Catalogue of Microorganisms (GCM) 10K type strain sequencing project: providing services to taxonomists for standard genome sequencing and annotation.</title>
        <authorList>
            <consortium name="The Broad Institute Genomics Platform"/>
            <consortium name="The Broad Institute Genome Sequencing Center for Infectious Disease"/>
            <person name="Wu L."/>
            <person name="Ma J."/>
        </authorList>
    </citation>
    <scope>NUCLEOTIDE SEQUENCE [LARGE SCALE GENOMIC DNA]</scope>
    <source>
        <strain evidence="2">KCTC 42087</strain>
    </source>
</reference>
<name>A0ABW1A6E4_9ACTN</name>
<evidence type="ECO:0000313" key="2">
    <source>
        <dbReference type="Proteomes" id="UP001596074"/>
    </source>
</evidence>
<organism evidence="1 2">
    <name type="scientific">Actinomadura rugatobispora</name>
    <dbReference type="NCBI Taxonomy" id="1994"/>
    <lineage>
        <taxon>Bacteria</taxon>
        <taxon>Bacillati</taxon>
        <taxon>Actinomycetota</taxon>
        <taxon>Actinomycetes</taxon>
        <taxon>Streptosporangiales</taxon>
        <taxon>Thermomonosporaceae</taxon>
        <taxon>Actinomadura</taxon>
    </lineage>
</organism>
<accession>A0ABW1A6E4</accession>
<dbReference type="EMBL" id="JBHSON010000046">
    <property type="protein sequence ID" value="MFC5749784.1"/>
    <property type="molecule type" value="Genomic_DNA"/>
</dbReference>
<comment type="caution">
    <text evidence="1">The sequence shown here is derived from an EMBL/GenBank/DDBJ whole genome shotgun (WGS) entry which is preliminary data.</text>
</comment>
<dbReference type="RefSeq" id="WP_378285510.1">
    <property type="nucleotide sequence ID" value="NZ_JBHSON010000046.1"/>
</dbReference>
<evidence type="ECO:0008006" key="3">
    <source>
        <dbReference type="Google" id="ProtNLM"/>
    </source>
</evidence>
<dbReference type="Proteomes" id="UP001596074">
    <property type="component" value="Unassembled WGS sequence"/>
</dbReference>
<sequence>MTLAISDYPRKRLGKVAEVNGMTTTDGPWIAVREAFDITGLKPGVLARWGEEGLLSVLRTAERTQRLYLKPELELLVGLGTCAPPTLRSVRRYLRTHEGARLVTALAGLLSGQGFMVEMVDELCLRVAKGTGPGAVEIEGRRRGDDGDRWWFGWVGGSWMCEADKPADAGVQVKAALREVMVA</sequence>